<dbReference type="SUPFAM" id="SSF53474">
    <property type="entry name" value="alpha/beta-Hydrolases"/>
    <property type="match status" value="2"/>
</dbReference>
<dbReference type="Proteomes" id="UP001485459">
    <property type="component" value="Chromosome"/>
</dbReference>
<keyword evidence="4" id="KW-1185">Reference proteome</keyword>
<dbReference type="InterPro" id="IPR055803">
    <property type="entry name" value="DUF7379"/>
</dbReference>
<evidence type="ECO:0000313" key="4">
    <source>
        <dbReference type="Proteomes" id="UP001485459"/>
    </source>
</evidence>
<dbReference type="Pfam" id="PF20308">
    <property type="entry name" value="TPR-S"/>
    <property type="match status" value="1"/>
</dbReference>
<feature type="domain" description="CHAT" evidence="1">
    <location>
        <begin position="1164"/>
        <end position="1439"/>
    </location>
</feature>
<reference evidence="4" key="1">
    <citation type="submission" date="2024-03" db="EMBL/GenBank/DDBJ databases">
        <title>Chitinophaga horti sp. nov., isolated from garden soil.</title>
        <authorList>
            <person name="Lee D.S."/>
            <person name="Han D.M."/>
            <person name="Baek J.H."/>
            <person name="Choi D.G."/>
            <person name="Jeon J.H."/>
            <person name="Jeon C.O."/>
        </authorList>
    </citation>
    <scope>NUCLEOTIDE SEQUENCE [LARGE SCALE GENOMIC DNA]</scope>
    <source>
        <strain evidence="4">GPA1</strain>
    </source>
</reference>
<dbReference type="InterPro" id="IPR003386">
    <property type="entry name" value="LACT/PDAT_acylTrfase"/>
</dbReference>
<gene>
    <name evidence="3" type="ORF">WJU16_24505</name>
</gene>
<accession>A0ABZ2YNX3</accession>
<dbReference type="Pfam" id="PF24096">
    <property type="entry name" value="DUF7379"/>
    <property type="match status" value="1"/>
</dbReference>
<proteinExistence type="predicted"/>
<feature type="domain" description="DUF7379" evidence="2">
    <location>
        <begin position="170"/>
        <end position="257"/>
    </location>
</feature>
<evidence type="ECO:0000259" key="1">
    <source>
        <dbReference type="Pfam" id="PF12770"/>
    </source>
</evidence>
<dbReference type="InterPro" id="IPR046880">
    <property type="entry name" value="TPR-S"/>
</dbReference>
<dbReference type="InterPro" id="IPR029058">
    <property type="entry name" value="AB_hydrolase_fold"/>
</dbReference>
<dbReference type="EMBL" id="CP149822">
    <property type="protein sequence ID" value="WZN41129.1"/>
    <property type="molecule type" value="Genomic_DNA"/>
</dbReference>
<name>A0ABZ2YNX3_9BACT</name>
<dbReference type="Pfam" id="PF12770">
    <property type="entry name" value="CHAT"/>
    <property type="match status" value="1"/>
</dbReference>
<dbReference type="Pfam" id="PF02450">
    <property type="entry name" value="LCAT"/>
    <property type="match status" value="1"/>
</dbReference>
<dbReference type="InterPro" id="IPR024983">
    <property type="entry name" value="CHAT_dom"/>
</dbReference>
<evidence type="ECO:0000313" key="3">
    <source>
        <dbReference type="EMBL" id="WZN41129.1"/>
    </source>
</evidence>
<dbReference type="Gene3D" id="3.40.50.1820">
    <property type="entry name" value="alpha/beta hydrolase"/>
    <property type="match status" value="2"/>
</dbReference>
<sequence length="1767" mass="194233">MPIHELHIYGTRIAANSEILVSAEEVPGLEREVAYQLGSVERGSQDAHILALEDHHVLSLTLDDGTVWFCDPLSLESLFPDMPVQERNGNVVYRLPSTLPSDLPERGALPDLGIKLLEVFIKKEAAPKIRDLAVSLEDKQTDGQYGLMFVNDDFTLQEDQFMDGDATPYLLFLHGTASSFAGAFGALRGTEIWRSLRKMYGNRILAFQHRTLTQSPLQNAEILAALLPQGAALHLVTHSRGGLIGDILARYAEESKRTGFTKLEKEYLQKYDRTGDLTAIRALDGILPYKKISVAKTVRVACPASGTLLASRRLDHFFNVVMNLLGMATGFHPAIVAFKALLAALVAAKGDPDSLPGLEAQQPASPFIRALNNPGPEETIDAPLYVISGISRAGVSWRGLAAILGKLYFRTGNDLVVDTASMHNGARRAANRVQYFLDQGGNASHFNYFSNSGSASAMLLALQYDGSGTVAGFNTGSQMEGDALRSGIATGGKLTRDQVTGNKPVAILIPGLLGSWLREGQETLWPDYDVLLKGGLTRLSMENTKIEAEALPSSAYTELADALSDSHDVLTFPYDWRRSPVDTGALLAEKIHTLLQRRIHVQIVAHGTGGLLVRELIYRHPEIWKALRAQGACSALLLGSPLGGTYRIPQLLFGEDAVMRQLAGLDLYHSTAELTEVFAGLPGLLCLLPTATTIDDFADVKTWEKLRHALQKPGWPIPSENDLRSFAQYRQEVSEGMRHTTYAGVAYIAGQAPPGHLTPDGYRDLPDGRIQFTGEPGGDGSSTWDSAIPEELKRQQQQYYTSVPYGALPCDKRIFTAIKEILRNGSTTLLRNTPPEARGIGGAAKPKPQKAAVAFGISPENLERSMLGLPQDTIYREGAVPITISLSNGDCKFAAHPVLVGHFLNDGLFSAEKAINYFLHGELARRHGLGLYPGDPGTSELFIVENPAPFKGAIIAGLGRQGELTPWLLAQTVEKAVLKYLSAFNSPIAVPASVATPKRTVGISTLAIGCGYGGLSIESSVRAVITGVQHANDKIRDNYDNAITVGEIEFIELFRDRAMGCFMAINHIDEEEKKQLHILWKNRTIIKRPGSRERMLIDNNSDWWTRIQVRHIEDRDKTDGAGELRFTMSTDAAREEERILHVSRSGMQSLLNAMSGQNRWNPQLAKSMFEMLIPKDFKDQIKRQSNINWIVDTQTAEYPWELLQDALTDTQPLSVNAGMVRQLATKDYRIRINPVVSRTALIVADPDLKGTYGQLPGARHEGAKVQQLLDAQDYNTWPLLNASDADILSALFARDYKIIHLAGHGVFDPENYLKSGMLIGAETCLNTTHLDQLPTVPEFVFVNCCFLGEMNGAAEARYQQRYQLAANFGTQLINNGVRAVIVAGWAVDDAAALDFTGRFYKEMFQGKNFGDAVKAARKHIFDLHGHRTNTWGAYQCYGDPFYVMEPGSHSGKPNEPLLLADDAEIMLSNMLSALDLGDGDVQRTLRQVEDICRQVDENKIRTPAITELQALLYASLGQFESAIQLFTQLLQTETASFSGATMERYCAVRLASLMQQYRDNPAQSDTILQDVDRVIGDILFLRKMGATSERLHLLGSAYKRKAFLSHGKAKKAAYRASADCYREAAGIAHNGLKAYSLGCYYLLQNALSVAGSQGPSKEAAVAELRQLLLEHRKSPVDQLGGQAYRQLVTEAHILMGLHFLQPSATSYQEAEAAYKTARQQAAHPVMKQADAGLFDFIDDVLSMAGKNRLTRATNARQQLDPLRKLFP</sequence>
<organism evidence="3 4">
    <name type="scientific">Chitinophaga pollutisoli</name>
    <dbReference type="NCBI Taxonomy" id="3133966"/>
    <lineage>
        <taxon>Bacteria</taxon>
        <taxon>Pseudomonadati</taxon>
        <taxon>Bacteroidota</taxon>
        <taxon>Chitinophagia</taxon>
        <taxon>Chitinophagales</taxon>
        <taxon>Chitinophagaceae</taxon>
        <taxon>Chitinophaga</taxon>
    </lineage>
</organism>
<protein>
    <submittedName>
        <fullName evidence="3">CHAT domain-containing protein</fullName>
    </submittedName>
</protein>
<evidence type="ECO:0000259" key="2">
    <source>
        <dbReference type="Pfam" id="PF24096"/>
    </source>
</evidence>
<dbReference type="RefSeq" id="WP_341835988.1">
    <property type="nucleotide sequence ID" value="NZ_CP149822.1"/>
</dbReference>